<organism evidence="3 4">
    <name type="scientific">Micromonospora qiuiae</name>
    <dbReference type="NCBI Taxonomy" id="502268"/>
    <lineage>
        <taxon>Bacteria</taxon>
        <taxon>Bacillati</taxon>
        <taxon>Actinomycetota</taxon>
        <taxon>Actinomycetes</taxon>
        <taxon>Micromonosporales</taxon>
        <taxon>Micromonosporaceae</taxon>
        <taxon>Micromonospora</taxon>
    </lineage>
</organism>
<dbReference type="Pfam" id="PF03807">
    <property type="entry name" value="F420_oxidored"/>
    <property type="match status" value="1"/>
</dbReference>
<reference evidence="3 4" key="1">
    <citation type="submission" date="2021-01" db="EMBL/GenBank/DDBJ databases">
        <title>Whole genome shotgun sequence of Verrucosispora qiuiae NBRC 106684.</title>
        <authorList>
            <person name="Komaki H."/>
            <person name="Tamura T."/>
        </authorList>
    </citation>
    <scope>NUCLEOTIDE SEQUENCE [LARGE SCALE GENOMIC DNA]</scope>
    <source>
        <strain evidence="3 4">NBRC 106684</strain>
    </source>
</reference>
<evidence type="ECO:0000259" key="2">
    <source>
        <dbReference type="Pfam" id="PF03807"/>
    </source>
</evidence>
<evidence type="ECO:0000313" key="3">
    <source>
        <dbReference type="EMBL" id="GIJ30447.1"/>
    </source>
</evidence>
<sequence length="191" mass="19328">MAHVSIIGTGNMGEAISSVITKGGNTVEMFGKADADKPATGDIVVLAIPYSAVDDVIAQRGDQLRGKIVVDITNPVNFETFDSLAVPADSSATAVISAKLPGSRVLKAFNTTFAGTLAAGTVGPLTTTVLVAGDDADAKATLIDVVSRGGLKAVDAGGLKRARELEALGFLQISLASSEKVPWTGGFGVVA</sequence>
<dbReference type="InterPro" id="IPR036291">
    <property type="entry name" value="NAD(P)-bd_dom_sf"/>
</dbReference>
<protein>
    <submittedName>
        <fullName evidence="3">Dinucleotide-binding protein</fullName>
    </submittedName>
</protein>
<accession>A0ABQ4JLK1</accession>
<keyword evidence="1" id="KW-0560">Oxidoreductase</keyword>
<evidence type="ECO:0000313" key="4">
    <source>
        <dbReference type="Proteomes" id="UP000653076"/>
    </source>
</evidence>
<dbReference type="Proteomes" id="UP000653076">
    <property type="component" value="Unassembled WGS sequence"/>
</dbReference>
<dbReference type="EMBL" id="BOPC01000113">
    <property type="protein sequence ID" value="GIJ30447.1"/>
    <property type="molecule type" value="Genomic_DNA"/>
</dbReference>
<proteinExistence type="predicted"/>
<dbReference type="RefSeq" id="WP_204038153.1">
    <property type="nucleotide sequence ID" value="NZ_BOPC01000113.1"/>
</dbReference>
<comment type="caution">
    <text evidence="3">The sequence shown here is derived from an EMBL/GenBank/DDBJ whole genome shotgun (WGS) entry which is preliminary data.</text>
</comment>
<evidence type="ECO:0000256" key="1">
    <source>
        <dbReference type="ARBA" id="ARBA00023002"/>
    </source>
</evidence>
<dbReference type="PANTHER" id="PTHR14239:SF10">
    <property type="entry name" value="REDUCTASE"/>
    <property type="match status" value="1"/>
</dbReference>
<feature type="domain" description="Pyrroline-5-carboxylate reductase catalytic N-terminal" evidence="2">
    <location>
        <begin position="39"/>
        <end position="75"/>
    </location>
</feature>
<gene>
    <name evidence="3" type="ORF">Vqi01_56090</name>
</gene>
<dbReference type="InterPro" id="IPR028939">
    <property type="entry name" value="P5C_Rdtase_cat_N"/>
</dbReference>
<dbReference type="Gene3D" id="3.40.50.720">
    <property type="entry name" value="NAD(P)-binding Rossmann-like Domain"/>
    <property type="match status" value="1"/>
</dbReference>
<dbReference type="SUPFAM" id="SSF51735">
    <property type="entry name" value="NAD(P)-binding Rossmann-fold domains"/>
    <property type="match status" value="1"/>
</dbReference>
<name>A0ABQ4JLK1_9ACTN</name>
<keyword evidence="4" id="KW-1185">Reference proteome</keyword>
<dbReference type="PANTHER" id="PTHR14239">
    <property type="entry name" value="DUDULIN-RELATED"/>
    <property type="match status" value="1"/>
</dbReference>
<dbReference type="InterPro" id="IPR051267">
    <property type="entry name" value="STEAP_metalloreductase"/>
</dbReference>